<feature type="domain" description="F-box" evidence="1">
    <location>
        <begin position="11"/>
        <end position="60"/>
    </location>
</feature>
<accession>A0AAV9HQW1</accession>
<dbReference type="SUPFAM" id="SSF50978">
    <property type="entry name" value="WD40 repeat-like"/>
    <property type="match status" value="1"/>
</dbReference>
<reference evidence="2" key="1">
    <citation type="journal article" date="2023" name="Mol. Phylogenet. Evol.">
        <title>Genome-scale phylogeny and comparative genomics of the fungal order Sordariales.</title>
        <authorList>
            <person name="Hensen N."/>
            <person name="Bonometti L."/>
            <person name="Westerberg I."/>
            <person name="Brannstrom I.O."/>
            <person name="Guillou S."/>
            <person name="Cros-Aarteil S."/>
            <person name="Calhoun S."/>
            <person name="Haridas S."/>
            <person name="Kuo A."/>
            <person name="Mondo S."/>
            <person name="Pangilinan J."/>
            <person name="Riley R."/>
            <person name="LaButti K."/>
            <person name="Andreopoulos B."/>
            <person name="Lipzen A."/>
            <person name="Chen C."/>
            <person name="Yan M."/>
            <person name="Daum C."/>
            <person name="Ng V."/>
            <person name="Clum A."/>
            <person name="Steindorff A."/>
            <person name="Ohm R.A."/>
            <person name="Martin F."/>
            <person name="Silar P."/>
            <person name="Natvig D.O."/>
            <person name="Lalanne C."/>
            <person name="Gautier V."/>
            <person name="Ament-Velasquez S.L."/>
            <person name="Kruys A."/>
            <person name="Hutchinson M.I."/>
            <person name="Powell A.J."/>
            <person name="Barry K."/>
            <person name="Miller A.N."/>
            <person name="Grigoriev I.V."/>
            <person name="Debuchy R."/>
            <person name="Gladieux P."/>
            <person name="Hiltunen Thoren M."/>
            <person name="Johannesson H."/>
        </authorList>
    </citation>
    <scope>NUCLEOTIDE SEQUENCE</scope>
    <source>
        <strain evidence="2">PSN324</strain>
    </source>
</reference>
<dbReference type="EMBL" id="MU864968">
    <property type="protein sequence ID" value="KAK4462728.1"/>
    <property type="molecule type" value="Genomic_DNA"/>
</dbReference>
<organism evidence="2 3">
    <name type="scientific">Cladorrhinum samala</name>
    <dbReference type="NCBI Taxonomy" id="585594"/>
    <lineage>
        <taxon>Eukaryota</taxon>
        <taxon>Fungi</taxon>
        <taxon>Dikarya</taxon>
        <taxon>Ascomycota</taxon>
        <taxon>Pezizomycotina</taxon>
        <taxon>Sordariomycetes</taxon>
        <taxon>Sordariomycetidae</taxon>
        <taxon>Sordariales</taxon>
        <taxon>Podosporaceae</taxon>
        <taxon>Cladorrhinum</taxon>
    </lineage>
</organism>
<protein>
    <recommendedName>
        <fullName evidence="1">F-box domain-containing protein</fullName>
    </recommendedName>
</protein>
<dbReference type="InterPro" id="IPR036322">
    <property type="entry name" value="WD40_repeat_dom_sf"/>
</dbReference>
<reference evidence="2" key="2">
    <citation type="submission" date="2023-06" db="EMBL/GenBank/DDBJ databases">
        <authorList>
            <consortium name="Lawrence Berkeley National Laboratory"/>
            <person name="Mondo S.J."/>
            <person name="Hensen N."/>
            <person name="Bonometti L."/>
            <person name="Westerberg I."/>
            <person name="Brannstrom I.O."/>
            <person name="Guillou S."/>
            <person name="Cros-Aarteil S."/>
            <person name="Calhoun S."/>
            <person name="Haridas S."/>
            <person name="Kuo A."/>
            <person name="Pangilinan J."/>
            <person name="Riley R."/>
            <person name="Labutti K."/>
            <person name="Andreopoulos B."/>
            <person name="Lipzen A."/>
            <person name="Chen C."/>
            <person name="Yanf M."/>
            <person name="Daum C."/>
            <person name="Ng V."/>
            <person name="Clum A."/>
            <person name="Steindorff A."/>
            <person name="Ohm R."/>
            <person name="Martin F."/>
            <person name="Silar P."/>
            <person name="Natvig D."/>
            <person name="Lalanne C."/>
            <person name="Gautier V."/>
            <person name="Ament-Velasquez S.L."/>
            <person name="Kruys A."/>
            <person name="Hutchinson M.I."/>
            <person name="Powell A.J."/>
            <person name="Barry K."/>
            <person name="Miller A.N."/>
            <person name="Grigoriev I.V."/>
            <person name="Debuchy R."/>
            <person name="Gladieux P."/>
            <person name="Thoren M.H."/>
            <person name="Johannesson H."/>
        </authorList>
    </citation>
    <scope>NUCLEOTIDE SEQUENCE</scope>
    <source>
        <strain evidence="2">PSN324</strain>
    </source>
</reference>
<dbReference type="SUPFAM" id="SSF81383">
    <property type="entry name" value="F-box domain"/>
    <property type="match status" value="1"/>
</dbReference>
<evidence type="ECO:0000313" key="2">
    <source>
        <dbReference type="EMBL" id="KAK4462728.1"/>
    </source>
</evidence>
<dbReference type="Proteomes" id="UP001321749">
    <property type="component" value="Unassembled WGS sequence"/>
</dbReference>
<dbReference type="CDD" id="cd09917">
    <property type="entry name" value="F-box_SF"/>
    <property type="match status" value="1"/>
</dbReference>
<dbReference type="InterPro" id="IPR036047">
    <property type="entry name" value="F-box-like_dom_sf"/>
</dbReference>
<dbReference type="AlphaFoldDB" id="A0AAV9HQW1"/>
<evidence type="ECO:0000313" key="3">
    <source>
        <dbReference type="Proteomes" id="UP001321749"/>
    </source>
</evidence>
<sequence length="666" mass="74326">MEPTAGEEAAPKKFTDLPTEILLIIIANLETARDLRAVALSNRAFHRLVREDGWRLFVKARFPSLSVPNPALGRHDWQQLADSLTWQSRCWDRRALQFQALVPSNTPTSQAQGRRYQGGNQRLFHSVVDAHFDPETQQELVVWGAGEDIIARHRERSSKGEASKSSWHRIDGKEFGFKVGHDDVNAIKVVKHQTGRAIISGRHNGKLSLLSAEPDSFGEHLSDFLLASASESQSESQSLQTIDQSIYSVSSVNSVDVVHNTNSTLVAAATKNSVLIYDLGEDEISPETAPSTLYNLQENVFTSETSRLSRAKWMDHGETLALALGGTPNPLRYLAVTPNGWTHHTAAKNVDIAAQFELKDNGNLCPNSLEPVYRHAQSSGKTSLILSGWRDGTCRLQDLRTPSPFDTVYQDNIDPWTDAEALMSYGAERFIAGGGDGVTVKIFDFRWTKSYYHTSGLSCQGGLPFPQPSQAFIKQPTQKLFGRTECNFRHQSLCHWHEFSKSIYFRPNAKYFLSRSLSTLKNSSIWSFARGSDISPNFYIGISGGVIEANLEPCPNRYPPECATIDPNFGFKDWRGRAGEGSGYSNRMLSPMLMEIGDGLAFTGNDRPIRLPRVLECTGPRDFPPETIEASKHHRLDINYQNGKDLTSLATLALAQWSRERVRMRP</sequence>
<comment type="caution">
    <text evidence="2">The sequence shown here is derived from an EMBL/GenBank/DDBJ whole genome shotgun (WGS) entry which is preliminary data.</text>
</comment>
<dbReference type="InterPro" id="IPR001810">
    <property type="entry name" value="F-box_dom"/>
</dbReference>
<keyword evidence="3" id="KW-1185">Reference proteome</keyword>
<dbReference type="Pfam" id="PF12937">
    <property type="entry name" value="F-box-like"/>
    <property type="match status" value="1"/>
</dbReference>
<gene>
    <name evidence="2" type="ORF">QBC42DRAFT_76925</name>
</gene>
<name>A0AAV9HQW1_9PEZI</name>
<dbReference type="PROSITE" id="PS50181">
    <property type="entry name" value="FBOX"/>
    <property type="match status" value="1"/>
</dbReference>
<dbReference type="InterPro" id="IPR015943">
    <property type="entry name" value="WD40/YVTN_repeat-like_dom_sf"/>
</dbReference>
<proteinExistence type="predicted"/>
<evidence type="ECO:0000259" key="1">
    <source>
        <dbReference type="PROSITE" id="PS50181"/>
    </source>
</evidence>
<dbReference type="Gene3D" id="2.130.10.10">
    <property type="entry name" value="YVTN repeat-like/Quinoprotein amine dehydrogenase"/>
    <property type="match status" value="1"/>
</dbReference>